<accession>A0A068U519</accession>
<protein>
    <submittedName>
        <fullName evidence="1">Uncharacterized protein</fullName>
    </submittedName>
</protein>
<keyword evidence="2" id="KW-1185">Reference proteome</keyword>
<evidence type="ECO:0000313" key="1">
    <source>
        <dbReference type="EMBL" id="CDP03606.1"/>
    </source>
</evidence>
<proteinExistence type="predicted"/>
<dbReference type="Gramene" id="CDP03606">
    <property type="protein sequence ID" value="CDP03606"/>
    <property type="gene ID" value="GSCOC_T00016025001"/>
</dbReference>
<dbReference type="InParanoid" id="A0A068U519"/>
<dbReference type="OrthoDB" id="10270632at2759"/>
<dbReference type="EMBL" id="HG739095">
    <property type="protein sequence ID" value="CDP03606.1"/>
    <property type="molecule type" value="Genomic_DNA"/>
</dbReference>
<sequence length="100" mass="10677">MIGSLPRPTIDLVTAEALLQKLVAVKSALGSITPSRWCGTPRRSSSVILLVTMSSPLYTCILSEFTISAGKRVARSMESLDLPVPVAPMTTTTLSNRCGR</sequence>
<reference evidence="2" key="1">
    <citation type="journal article" date="2014" name="Science">
        <title>The coffee genome provides insight into the convergent evolution of caffeine biosynthesis.</title>
        <authorList>
            <person name="Denoeud F."/>
            <person name="Carretero-Paulet L."/>
            <person name="Dereeper A."/>
            <person name="Droc G."/>
            <person name="Guyot R."/>
            <person name="Pietrella M."/>
            <person name="Zheng C."/>
            <person name="Alberti A."/>
            <person name="Anthony F."/>
            <person name="Aprea G."/>
            <person name="Aury J.M."/>
            <person name="Bento P."/>
            <person name="Bernard M."/>
            <person name="Bocs S."/>
            <person name="Campa C."/>
            <person name="Cenci A."/>
            <person name="Combes M.C."/>
            <person name="Crouzillat D."/>
            <person name="Da Silva C."/>
            <person name="Daddiego L."/>
            <person name="De Bellis F."/>
            <person name="Dussert S."/>
            <person name="Garsmeur O."/>
            <person name="Gayraud T."/>
            <person name="Guignon V."/>
            <person name="Jahn K."/>
            <person name="Jamilloux V."/>
            <person name="Joet T."/>
            <person name="Labadie K."/>
            <person name="Lan T."/>
            <person name="Leclercq J."/>
            <person name="Lepelley M."/>
            <person name="Leroy T."/>
            <person name="Li L.T."/>
            <person name="Librado P."/>
            <person name="Lopez L."/>
            <person name="Munoz A."/>
            <person name="Noel B."/>
            <person name="Pallavicini A."/>
            <person name="Perrotta G."/>
            <person name="Poncet V."/>
            <person name="Pot D."/>
            <person name="Priyono X."/>
            <person name="Rigoreau M."/>
            <person name="Rouard M."/>
            <person name="Rozas J."/>
            <person name="Tranchant-Dubreuil C."/>
            <person name="VanBuren R."/>
            <person name="Zhang Q."/>
            <person name="Andrade A.C."/>
            <person name="Argout X."/>
            <person name="Bertrand B."/>
            <person name="de Kochko A."/>
            <person name="Graziosi G."/>
            <person name="Henry R.J."/>
            <person name="Jayarama X."/>
            <person name="Ming R."/>
            <person name="Nagai C."/>
            <person name="Rounsley S."/>
            <person name="Sankoff D."/>
            <person name="Giuliano G."/>
            <person name="Albert V.A."/>
            <person name="Wincker P."/>
            <person name="Lashermes P."/>
        </authorList>
    </citation>
    <scope>NUCLEOTIDE SEQUENCE [LARGE SCALE GENOMIC DNA]</scope>
    <source>
        <strain evidence="2">cv. DH200-94</strain>
    </source>
</reference>
<gene>
    <name evidence="1" type="ORF">GSCOC_T00016025001</name>
</gene>
<dbReference type="Proteomes" id="UP000295252">
    <property type="component" value="Chromosome I"/>
</dbReference>
<dbReference type="AlphaFoldDB" id="A0A068U519"/>
<name>A0A068U519_COFCA</name>
<evidence type="ECO:0000313" key="2">
    <source>
        <dbReference type="Proteomes" id="UP000295252"/>
    </source>
</evidence>
<organism evidence="1 2">
    <name type="scientific">Coffea canephora</name>
    <name type="common">Robusta coffee</name>
    <dbReference type="NCBI Taxonomy" id="49390"/>
    <lineage>
        <taxon>Eukaryota</taxon>
        <taxon>Viridiplantae</taxon>
        <taxon>Streptophyta</taxon>
        <taxon>Embryophyta</taxon>
        <taxon>Tracheophyta</taxon>
        <taxon>Spermatophyta</taxon>
        <taxon>Magnoliopsida</taxon>
        <taxon>eudicotyledons</taxon>
        <taxon>Gunneridae</taxon>
        <taxon>Pentapetalae</taxon>
        <taxon>asterids</taxon>
        <taxon>lamiids</taxon>
        <taxon>Gentianales</taxon>
        <taxon>Rubiaceae</taxon>
        <taxon>Ixoroideae</taxon>
        <taxon>Gardenieae complex</taxon>
        <taxon>Bertiereae - Coffeeae clade</taxon>
        <taxon>Coffeeae</taxon>
        <taxon>Coffea</taxon>
    </lineage>
</organism>